<gene>
    <name evidence="2" type="ORF">GCM10011532_26670</name>
</gene>
<feature type="domain" description="DUF4377" evidence="1">
    <location>
        <begin position="39"/>
        <end position="115"/>
    </location>
</feature>
<evidence type="ECO:0000313" key="2">
    <source>
        <dbReference type="EMBL" id="GGG41600.1"/>
    </source>
</evidence>
<dbReference type="InterPro" id="IPR025485">
    <property type="entry name" value="DUF4377"/>
</dbReference>
<proteinExistence type="predicted"/>
<protein>
    <recommendedName>
        <fullName evidence="1">DUF4377 domain-containing protein</fullName>
    </recommendedName>
</protein>
<organism evidence="2 3">
    <name type="scientific">Christiangramia forsetii</name>
    <dbReference type="NCBI Taxonomy" id="411153"/>
    <lineage>
        <taxon>Bacteria</taxon>
        <taxon>Pseudomonadati</taxon>
        <taxon>Bacteroidota</taxon>
        <taxon>Flavobacteriia</taxon>
        <taxon>Flavobacteriales</taxon>
        <taxon>Flavobacteriaceae</taxon>
        <taxon>Christiangramia</taxon>
    </lineage>
</organism>
<name>A0ABQ1WQ02_9FLAO</name>
<keyword evidence="3" id="KW-1185">Reference proteome</keyword>
<dbReference type="Proteomes" id="UP000605733">
    <property type="component" value="Unassembled WGS sequence"/>
</dbReference>
<accession>A0ABQ1WQ02</accession>
<evidence type="ECO:0000313" key="3">
    <source>
        <dbReference type="Proteomes" id="UP000605733"/>
    </source>
</evidence>
<reference evidence="3" key="1">
    <citation type="journal article" date="2019" name="Int. J. Syst. Evol. Microbiol.">
        <title>The Global Catalogue of Microorganisms (GCM) 10K type strain sequencing project: providing services to taxonomists for standard genome sequencing and annotation.</title>
        <authorList>
            <consortium name="The Broad Institute Genomics Platform"/>
            <consortium name="The Broad Institute Genome Sequencing Center for Infectious Disease"/>
            <person name="Wu L."/>
            <person name="Ma J."/>
        </authorList>
    </citation>
    <scope>NUCLEOTIDE SEQUENCE [LARGE SCALE GENOMIC DNA]</scope>
    <source>
        <strain evidence="3">CGMCC 1.15422</strain>
    </source>
</reference>
<comment type="caution">
    <text evidence="2">The sequence shown here is derived from an EMBL/GenBank/DDBJ whole genome shotgun (WGS) entry which is preliminary data.</text>
</comment>
<dbReference type="EMBL" id="BMIX01000006">
    <property type="protein sequence ID" value="GGG41600.1"/>
    <property type="molecule type" value="Genomic_DNA"/>
</dbReference>
<sequence>MHIKFNSLILIGFFTFFGMNSCNLEGNENNEGEVVRMRVNHFKQTAFGVAPQLVLLVQEAEEIGGEEWNYFYDGIKDFEYEYGYVYDISVKKEPVENPPQDASSIKYILLDVISKEKIDNTETFEIKLKWGGNSFVSSTGDQYTLMDELLIDCNELCENLAQGLENEDELTGTFSHVSNGEIRLITLQ</sequence>
<dbReference type="Pfam" id="PF14302">
    <property type="entry name" value="DUF4377"/>
    <property type="match status" value="1"/>
</dbReference>
<dbReference type="RefSeq" id="WP_011708944.1">
    <property type="nucleotide sequence ID" value="NZ_BMIX01000006.1"/>
</dbReference>
<evidence type="ECO:0000259" key="1">
    <source>
        <dbReference type="Pfam" id="PF14302"/>
    </source>
</evidence>